<protein>
    <submittedName>
        <fullName evidence="2">Uncharacterized protein</fullName>
    </submittedName>
</protein>
<proteinExistence type="predicted"/>
<gene>
    <name evidence="2" type="ORF">ECRASSUSDP1_LOCUS23563</name>
</gene>
<sequence length="127" mass="14357">MGSCNCFTAKRIIVSNSPSEPIIDEKSGKKKPKKRQSTNKGIRRIKTFQNQIEGSGKVKTDDLNTTDFPESLVCEFKDAKTNARKTLNGTSEGREYKRAKTSKFAPKTHKDMLRSMPPLMQEFVVRS</sequence>
<dbReference type="EMBL" id="CAMPGE010024243">
    <property type="protein sequence ID" value="CAI2382096.1"/>
    <property type="molecule type" value="Genomic_DNA"/>
</dbReference>
<evidence type="ECO:0000313" key="2">
    <source>
        <dbReference type="EMBL" id="CAI2382096.1"/>
    </source>
</evidence>
<accession>A0AAD1Y0L0</accession>
<keyword evidence="3" id="KW-1185">Reference proteome</keyword>
<dbReference type="Proteomes" id="UP001295684">
    <property type="component" value="Unassembled WGS sequence"/>
</dbReference>
<dbReference type="AlphaFoldDB" id="A0AAD1Y0L0"/>
<name>A0AAD1Y0L0_EUPCR</name>
<evidence type="ECO:0000256" key="1">
    <source>
        <dbReference type="SAM" id="MobiDB-lite"/>
    </source>
</evidence>
<reference evidence="2" key="1">
    <citation type="submission" date="2023-07" db="EMBL/GenBank/DDBJ databases">
        <authorList>
            <consortium name="AG Swart"/>
            <person name="Singh M."/>
            <person name="Singh A."/>
            <person name="Seah K."/>
            <person name="Emmerich C."/>
        </authorList>
    </citation>
    <scope>NUCLEOTIDE SEQUENCE</scope>
    <source>
        <strain evidence="2">DP1</strain>
    </source>
</reference>
<evidence type="ECO:0000313" key="3">
    <source>
        <dbReference type="Proteomes" id="UP001295684"/>
    </source>
</evidence>
<comment type="caution">
    <text evidence="2">The sequence shown here is derived from an EMBL/GenBank/DDBJ whole genome shotgun (WGS) entry which is preliminary data.</text>
</comment>
<feature type="region of interest" description="Disordered" evidence="1">
    <location>
        <begin position="17"/>
        <end position="62"/>
    </location>
</feature>
<organism evidence="2 3">
    <name type="scientific">Euplotes crassus</name>
    <dbReference type="NCBI Taxonomy" id="5936"/>
    <lineage>
        <taxon>Eukaryota</taxon>
        <taxon>Sar</taxon>
        <taxon>Alveolata</taxon>
        <taxon>Ciliophora</taxon>
        <taxon>Intramacronucleata</taxon>
        <taxon>Spirotrichea</taxon>
        <taxon>Hypotrichia</taxon>
        <taxon>Euplotida</taxon>
        <taxon>Euplotidae</taxon>
        <taxon>Moneuplotes</taxon>
    </lineage>
</organism>
<feature type="compositionally biased region" description="Basic residues" evidence="1">
    <location>
        <begin position="28"/>
        <end position="46"/>
    </location>
</feature>